<dbReference type="AlphaFoldDB" id="A0A9Q1J6P6"/>
<dbReference type="Proteomes" id="UP001152622">
    <property type="component" value="Chromosome 3"/>
</dbReference>
<evidence type="ECO:0000313" key="2">
    <source>
        <dbReference type="Proteomes" id="UP001152622"/>
    </source>
</evidence>
<dbReference type="EMBL" id="JAINUF010000003">
    <property type="protein sequence ID" value="KAJ8369331.1"/>
    <property type="molecule type" value="Genomic_DNA"/>
</dbReference>
<evidence type="ECO:0000313" key="1">
    <source>
        <dbReference type="EMBL" id="KAJ8369331.1"/>
    </source>
</evidence>
<name>A0A9Q1J6P6_SYNKA</name>
<organism evidence="1 2">
    <name type="scientific">Synaphobranchus kaupii</name>
    <name type="common">Kaup's arrowtooth eel</name>
    <dbReference type="NCBI Taxonomy" id="118154"/>
    <lineage>
        <taxon>Eukaryota</taxon>
        <taxon>Metazoa</taxon>
        <taxon>Chordata</taxon>
        <taxon>Craniata</taxon>
        <taxon>Vertebrata</taxon>
        <taxon>Euteleostomi</taxon>
        <taxon>Actinopterygii</taxon>
        <taxon>Neopterygii</taxon>
        <taxon>Teleostei</taxon>
        <taxon>Anguilliformes</taxon>
        <taxon>Synaphobranchidae</taxon>
        <taxon>Synaphobranchus</taxon>
    </lineage>
</organism>
<dbReference type="PANTHER" id="PTHR31025">
    <property type="entry name" value="SI:CH211-196P9.1-RELATED"/>
    <property type="match status" value="1"/>
</dbReference>
<keyword evidence="2" id="KW-1185">Reference proteome</keyword>
<dbReference type="OrthoDB" id="8196415at2759"/>
<accession>A0A9Q1J6P6</accession>
<gene>
    <name evidence="1" type="ORF">SKAU_G00093590</name>
</gene>
<protein>
    <submittedName>
        <fullName evidence="1">Uncharacterized protein</fullName>
    </submittedName>
</protein>
<comment type="caution">
    <text evidence="1">The sequence shown here is derived from an EMBL/GenBank/DDBJ whole genome shotgun (WGS) entry which is preliminary data.</text>
</comment>
<sequence length="167" mass="18810">MGDECAMAPHVIQLLMAYFKEKSDALFIQADVSATPADIERTFPLPDSPRLIVLGDMLMTTQKWMLSIEGQVVCEAQSSTATFVSGIAAVFASFYNFNLQYQEEAECTLKFIQRSFLGINPERGSKARHRKVISKKSGRMVQKKPETMNPHVCSLLRKLVDFEWNAV</sequence>
<reference evidence="1" key="1">
    <citation type="journal article" date="2023" name="Science">
        <title>Genome structures resolve the early diversification of teleost fishes.</title>
        <authorList>
            <person name="Parey E."/>
            <person name="Louis A."/>
            <person name="Montfort J."/>
            <person name="Bouchez O."/>
            <person name="Roques C."/>
            <person name="Iampietro C."/>
            <person name="Lluch J."/>
            <person name="Castinel A."/>
            <person name="Donnadieu C."/>
            <person name="Desvignes T."/>
            <person name="Floi Bucao C."/>
            <person name="Jouanno E."/>
            <person name="Wen M."/>
            <person name="Mejri S."/>
            <person name="Dirks R."/>
            <person name="Jansen H."/>
            <person name="Henkel C."/>
            <person name="Chen W.J."/>
            <person name="Zahm M."/>
            <person name="Cabau C."/>
            <person name="Klopp C."/>
            <person name="Thompson A.W."/>
            <person name="Robinson-Rechavi M."/>
            <person name="Braasch I."/>
            <person name="Lecointre G."/>
            <person name="Bobe J."/>
            <person name="Postlethwait J.H."/>
            <person name="Berthelot C."/>
            <person name="Roest Crollius H."/>
            <person name="Guiguen Y."/>
        </authorList>
    </citation>
    <scope>NUCLEOTIDE SEQUENCE</scope>
    <source>
        <strain evidence="1">WJC10195</strain>
    </source>
</reference>
<proteinExistence type="predicted"/>
<dbReference type="PANTHER" id="PTHR31025:SF30">
    <property type="entry name" value="SI:DKEY-15H8.17"/>
    <property type="match status" value="1"/>
</dbReference>